<dbReference type="Proteomes" id="UP000601435">
    <property type="component" value="Unassembled WGS sequence"/>
</dbReference>
<feature type="transmembrane region" description="Helical" evidence="2">
    <location>
        <begin position="524"/>
        <end position="547"/>
    </location>
</feature>
<name>A0A812Q2M4_9DINO</name>
<evidence type="ECO:0000313" key="3">
    <source>
        <dbReference type="EMBL" id="CAE7362714.1"/>
    </source>
</evidence>
<keyword evidence="2" id="KW-0472">Membrane</keyword>
<reference evidence="3" key="1">
    <citation type="submission" date="2021-02" db="EMBL/GenBank/DDBJ databases">
        <authorList>
            <person name="Dougan E. K."/>
            <person name="Rhodes N."/>
            <person name="Thang M."/>
            <person name="Chan C."/>
        </authorList>
    </citation>
    <scope>NUCLEOTIDE SEQUENCE</scope>
</reference>
<feature type="region of interest" description="Disordered" evidence="1">
    <location>
        <begin position="76"/>
        <end position="96"/>
    </location>
</feature>
<dbReference type="EMBL" id="CAJNJA010015495">
    <property type="protein sequence ID" value="CAE7362714.1"/>
    <property type="molecule type" value="Genomic_DNA"/>
</dbReference>
<evidence type="ECO:0000256" key="1">
    <source>
        <dbReference type="SAM" id="MobiDB-lite"/>
    </source>
</evidence>
<feature type="transmembrane region" description="Helical" evidence="2">
    <location>
        <begin position="481"/>
        <end position="503"/>
    </location>
</feature>
<proteinExistence type="predicted"/>
<feature type="transmembrane region" description="Helical" evidence="2">
    <location>
        <begin position="358"/>
        <end position="376"/>
    </location>
</feature>
<keyword evidence="4" id="KW-1185">Reference proteome</keyword>
<accession>A0A812Q2M4</accession>
<sequence>MAMAQHFSALQTCCHAEAGKEELEANLAGKCCKSSSDSACEAVFSNESHQYAAKPPDFAKSEEYYIHPSFEDHDTMSGHDEACSHPSHHRSTSDLPAERISSKLTDLTGIDITDSSLMRGISLRKTLRQGGSLWLCDPSALTKPQRLKLYTASRQTSRYDKFLSHTWHTSGGWKLLALMMHTGWHAFLISWVLGVAVAFALVLLDVLPQTTVWEAHAVGFDGTIPYGFWVSTVSVPTAIGGLLLYPYLPHRSSDMCFLDYVCVDQTDTARMQQGIRSIGAFLASSKELRVLWSAPYLKRLWCVFELAAFRKLNPQGQIIISPLLSEATVYLMFLWVQLASAAFLAVRTGPNGGDPLRFLMLLVGSFLLLFPTLFHAGRTKHRADKLLQAQLSSFDVTKVECSSEFDKQSIHEAIISWYGSLDAFSNHIRGPFRLEVTELLRTQGSLSPQYIYIATLPIFCLSLEGLLALSKAGAPWQSILGFFLAHVLGLDVLWLPAVANFGAYMTKRGLRVCGRRMMPYSLEFTIVFVLSSILFVAGGFCTVIVSAQSLTTVLVWVLVALVFAFGCWKFCWRV</sequence>
<protein>
    <submittedName>
        <fullName evidence="3">MOGAT2 protein</fullName>
    </submittedName>
</protein>
<feature type="transmembrane region" description="Helical" evidence="2">
    <location>
        <begin position="553"/>
        <end position="572"/>
    </location>
</feature>
<comment type="caution">
    <text evidence="3">The sequence shown here is derived from an EMBL/GenBank/DDBJ whole genome shotgun (WGS) entry which is preliminary data.</text>
</comment>
<evidence type="ECO:0000256" key="2">
    <source>
        <dbReference type="SAM" id="Phobius"/>
    </source>
</evidence>
<dbReference type="AlphaFoldDB" id="A0A812Q2M4"/>
<feature type="transmembrane region" description="Helical" evidence="2">
    <location>
        <begin position="450"/>
        <end position="469"/>
    </location>
</feature>
<gene>
    <name evidence="3" type="primary">MOGAT2</name>
    <name evidence="3" type="ORF">SNEC2469_LOCUS9590</name>
</gene>
<keyword evidence="2" id="KW-0812">Transmembrane</keyword>
<keyword evidence="2" id="KW-1133">Transmembrane helix</keyword>
<feature type="transmembrane region" description="Helical" evidence="2">
    <location>
        <begin position="224"/>
        <end position="245"/>
    </location>
</feature>
<feature type="transmembrane region" description="Helical" evidence="2">
    <location>
        <begin position="184"/>
        <end position="204"/>
    </location>
</feature>
<feature type="transmembrane region" description="Helical" evidence="2">
    <location>
        <begin position="327"/>
        <end position="346"/>
    </location>
</feature>
<dbReference type="OrthoDB" id="264532at2759"/>
<evidence type="ECO:0000313" key="4">
    <source>
        <dbReference type="Proteomes" id="UP000601435"/>
    </source>
</evidence>
<organism evidence="3 4">
    <name type="scientific">Symbiodinium necroappetens</name>
    <dbReference type="NCBI Taxonomy" id="1628268"/>
    <lineage>
        <taxon>Eukaryota</taxon>
        <taxon>Sar</taxon>
        <taxon>Alveolata</taxon>
        <taxon>Dinophyceae</taxon>
        <taxon>Suessiales</taxon>
        <taxon>Symbiodiniaceae</taxon>
        <taxon>Symbiodinium</taxon>
    </lineage>
</organism>